<dbReference type="PANTHER" id="PTHR24216">
    <property type="entry name" value="PAXILLIN-RELATED"/>
    <property type="match status" value="1"/>
</dbReference>
<protein>
    <recommendedName>
        <fullName evidence="3">Endo-1,3(4)-beta-glucanase 1 carbohydrate binding domain-containing protein</fullName>
    </recommendedName>
</protein>
<feature type="compositionally biased region" description="Pro residues" evidence="2">
    <location>
        <begin position="1020"/>
        <end position="1033"/>
    </location>
</feature>
<keyword evidence="1" id="KW-0175">Coiled coil</keyword>
<dbReference type="HOGENOM" id="CLU_237269_0_0_1"/>
<dbReference type="InterPro" id="IPR018909">
    <property type="entry name" value="Eng1_septum"/>
</dbReference>
<sequence length="1835" mass="198763">MPSRTHKSHLQQLTIILTEDPRPQDRQTNGIRIVDTVNAITFFESYERRQYWQKFTSSSFSSYYNVLTHALNAKGDLRKLPKDIPSLNIAEFILIGALDEEDTRAFAECRGYETQLKRKAAARDREQARREREESLKKAKAQEYRITLDEYMAFTKEEAKKLKIALREAEKQSYLAQIRRLKEPLTSRTLTAPNQNGEVRDLESAPHVFQAFLSGRNESLKPGEKKMKNKAFAELQAFIRHASNERKSRMMAKAGELGLLDKSMLGIVREWKVERKDVVDMGDGGRDGVESHYRKSDPKNKDAELLGTIQMDMTFLRDEGLISVTKPLPNIPCQDFYDVELELVMIVNDRNLRYEARWPVGGKVYGQGQISIAAAFRPGTMFTLVDNVKIIGLNDSIELVESKSLIFGRANRHPSCRGTCRSRNPLTRRDLNQISEGSQPDVAGTTQTSDNEFASLNKRVFTDIADDRLDTFLQNRFGPRYRGRVIQVYDPATTVGNSAEFRFLEDAPVEMGVTELCGCTIVVVISNQAVWFAHFFENISFGDDEMLDETVQFFQDGWDSLGGILYQSLQGISNFFPVDGQTRAYIMTPQKERDTAVPEGTIVTDPNVYYLRGQNYPAEVRRLRQTIKNIIPRIPITVCTYPALNKEDKRPRMEALFYTRRGKALFQYDPRARQGARPSRGTRLYFQGVIVRDHFWTPENRLLSEFPSAPPLSCAAKIYDVNKYTCYNNNTLCPVLEGIPTLLCGDQCYLQSLYTCYDEAVLCPIVDGKHRLACGLSCYLPTEYSCSMGALVQLSVHDNSTQSTGDIIVVPTNPITQAPTKSPSPSPSSVPGDQITEAILDGVTYTIGPQLTTIVEGDHTVTVGNGSLIIGSDTITVPSIQTDPVILTTDGVTITFKPGTPSITSSRWPSSSFPSSDIIITTNTPVPGPNPTSIIPSSTTISSSLDPPFPTPTSLVTAITAYDGSSTQEITYTPTTFSQLSTLTSTSTITINIGGVVTSIVVGPGGTAWSPVTSSTTLPGFPPVPMPTNPPEPQSSSAIPPRTTSSTIVPFPSTQFPLPIVTTAVVTSDSPGGPVITTITGTIDPSGSISPITTLSTAAAIRSARSLASKLNSVSDVVASFSSSTTDSSKGSSATAAVDSAESDTNGFGGGLGFSLPGLCLLFCGHVSSAGSILDSIKSIISAIIDGSAREDALTKPLNDLADIADALFEDVEEASENDNSPTSTITTAPCSTGTPITNCAILCATGTSSGSPPTTSCFSTTCSVEILCTGSATTSTALRPYQCPLEWPTTGGIELYSYEGYTSLPEGPKPTDLPEGDDNGEPITTSTTAPPSTSPDPTPLPSSPDPTTNILPTPTPAPPAPSPPPPPPVICGNPRPCDAVGCAGTVVNNKATCKAEFANCDCIPNANTPGFSCGNPQSCESNNCAGKFANGKATCTNALPGCICNPTTRTPGFSCGIPQSCEANDCRGTTGVDNVSTCKFNFAGCNCIASKSTPGLSSGENLILADCGIGLGANGGSTSREMMYFPGDVWKSDGSVANKPTMMVNVPWDGSYPWRLSGVSVKFPNGDKFTVTINPGVKDPSLSGYASHIYNDVPLYCYSFHKDKVYQLDDKKWCSSAYVCNHSKPPVFDNRPSPPPAPQPPTPPPPTPQPQEGRQTVFTIDKDYVRIYSQTASMIFSHLRTKLRTLDCDTTPITLNAQCSISFTCEKKSGPLWLTTLAEFLITEMPKRPGFANVEEYTYDGVCKKWDSRPGHEGECLAYTTKTDTYLYVPETLDVKVQAVRVADGGVLRTESSMGYRIACKERTEECRLCRLLNSAGVAPWGGLLYTNCEKGCS</sequence>
<feature type="region of interest" description="Disordered" evidence="2">
    <location>
        <begin position="1018"/>
        <end position="1044"/>
    </location>
</feature>
<name>S3E5M9_GLAL2</name>
<proteinExistence type="predicted"/>
<gene>
    <name evidence="4" type="ORF">GLAREA_06696</name>
</gene>
<dbReference type="RefSeq" id="XP_008078835.1">
    <property type="nucleotide sequence ID" value="XM_008080644.1"/>
</dbReference>
<feature type="region of interest" description="Disordered" evidence="2">
    <location>
        <begin position="1628"/>
        <end position="1654"/>
    </location>
</feature>
<dbReference type="OrthoDB" id="2963168at2759"/>
<dbReference type="GeneID" id="19465749"/>
<feature type="coiled-coil region" evidence="1">
    <location>
        <begin position="118"/>
        <end position="172"/>
    </location>
</feature>
<dbReference type="PANTHER" id="PTHR24216:SF65">
    <property type="entry name" value="PAXILLIN-LIKE PROTEIN 1"/>
    <property type="match status" value="1"/>
</dbReference>
<evidence type="ECO:0000259" key="3">
    <source>
        <dbReference type="Pfam" id="PF10645"/>
    </source>
</evidence>
<keyword evidence="5" id="KW-1185">Reference proteome</keyword>
<feature type="compositionally biased region" description="Polar residues" evidence="2">
    <location>
        <begin position="1034"/>
        <end position="1044"/>
    </location>
</feature>
<feature type="compositionally biased region" description="Pro residues" evidence="2">
    <location>
        <begin position="1633"/>
        <end position="1650"/>
    </location>
</feature>
<feature type="region of interest" description="Disordered" evidence="2">
    <location>
        <begin position="427"/>
        <end position="448"/>
    </location>
</feature>
<dbReference type="eggNOG" id="ENOG502SNTH">
    <property type="taxonomic scope" value="Eukaryota"/>
</dbReference>
<dbReference type="EMBL" id="KE145357">
    <property type="protein sequence ID" value="EPE33683.1"/>
    <property type="molecule type" value="Genomic_DNA"/>
</dbReference>
<organism evidence="4 5">
    <name type="scientific">Glarea lozoyensis (strain ATCC 20868 / MF5171)</name>
    <dbReference type="NCBI Taxonomy" id="1116229"/>
    <lineage>
        <taxon>Eukaryota</taxon>
        <taxon>Fungi</taxon>
        <taxon>Dikarya</taxon>
        <taxon>Ascomycota</taxon>
        <taxon>Pezizomycotina</taxon>
        <taxon>Leotiomycetes</taxon>
        <taxon>Helotiales</taxon>
        <taxon>Helotiaceae</taxon>
        <taxon>Glarea</taxon>
    </lineage>
</organism>
<feature type="domain" description="Endo-1,3(4)-beta-glucanase 1 carbohydrate binding" evidence="3">
    <location>
        <begin position="713"/>
        <end position="759"/>
    </location>
</feature>
<dbReference type="GO" id="GO:0030246">
    <property type="term" value="F:carbohydrate binding"/>
    <property type="evidence" value="ECO:0007669"/>
    <property type="project" value="InterPro"/>
</dbReference>
<feature type="compositionally biased region" description="Pro residues" evidence="2">
    <location>
        <begin position="1354"/>
        <end position="1368"/>
    </location>
</feature>
<evidence type="ECO:0000256" key="1">
    <source>
        <dbReference type="SAM" id="Coils"/>
    </source>
</evidence>
<evidence type="ECO:0000313" key="4">
    <source>
        <dbReference type="EMBL" id="EPE33683.1"/>
    </source>
</evidence>
<evidence type="ECO:0000313" key="5">
    <source>
        <dbReference type="Proteomes" id="UP000016922"/>
    </source>
</evidence>
<reference evidence="4 5" key="1">
    <citation type="journal article" date="2013" name="BMC Genomics">
        <title>Genomics-driven discovery of the pneumocandin biosynthetic gene cluster in the fungus Glarea lozoyensis.</title>
        <authorList>
            <person name="Chen L."/>
            <person name="Yue Q."/>
            <person name="Zhang X."/>
            <person name="Xiang M."/>
            <person name="Wang C."/>
            <person name="Li S."/>
            <person name="Che Y."/>
            <person name="Ortiz-Lopez F.J."/>
            <person name="Bills G.F."/>
            <person name="Liu X."/>
            <person name="An Z."/>
        </authorList>
    </citation>
    <scope>NUCLEOTIDE SEQUENCE [LARGE SCALE GENOMIC DNA]</scope>
    <source>
        <strain evidence="5">ATCC 20868 / MF5171</strain>
    </source>
</reference>
<dbReference type="KEGG" id="glz:GLAREA_06696"/>
<feature type="compositionally biased region" description="Polar residues" evidence="2">
    <location>
        <begin position="432"/>
        <end position="448"/>
    </location>
</feature>
<evidence type="ECO:0000256" key="2">
    <source>
        <dbReference type="SAM" id="MobiDB-lite"/>
    </source>
</evidence>
<dbReference type="Proteomes" id="UP000016922">
    <property type="component" value="Unassembled WGS sequence"/>
</dbReference>
<accession>S3E5M9</accession>
<dbReference type="Pfam" id="PF10645">
    <property type="entry name" value="Carb_bind"/>
    <property type="match status" value="1"/>
</dbReference>
<feature type="compositionally biased region" description="Pro residues" evidence="2">
    <location>
        <begin position="1333"/>
        <end position="1345"/>
    </location>
</feature>
<feature type="region of interest" description="Disordered" evidence="2">
    <location>
        <begin position="1301"/>
        <end position="1368"/>
    </location>
</feature>